<dbReference type="GO" id="GO:0050780">
    <property type="term" value="F:dopamine receptor binding"/>
    <property type="evidence" value="ECO:0007669"/>
    <property type="project" value="TreeGrafter"/>
</dbReference>
<feature type="region of interest" description="Disordered" evidence="1">
    <location>
        <begin position="687"/>
        <end position="754"/>
    </location>
</feature>
<dbReference type="Proteomes" id="UP000694397">
    <property type="component" value="Chromosome 22"/>
</dbReference>
<dbReference type="GeneID" id="108918217"/>
<dbReference type="Pfam" id="PF14901">
    <property type="entry name" value="Jiv90"/>
    <property type="match status" value="1"/>
</dbReference>
<reference evidence="3" key="3">
    <citation type="submission" date="2025-09" db="UniProtKB">
        <authorList>
            <consortium name="Ensembl"/>
        </authorList>
    </citation>
    <scope>IDENTIFICATION</scope>
</reference>
<sequence>MDKCKNAAQDISRLLDDPGTQHCSGLGSDVGNGLCPSTVLMTDPDSAACQKQRDSPVSTSGIWATPVMRVETFGTLKEDWQEDEEGIVDMQRQKDLDASLEENFDVKTRKTKRLEDKVLKTGDNEERESLWKEKIDILEVASHCLETPVCQEDSSRSGFKEDGFKSRNKDEEIRHDRWEQLKSEANEEEVDIDGDRSKRSEGRRVSEMNEESGSQRSGGEKQKRGKSRNSCEQSQQSVAFSFSKPLTSSGGRHKQARRRHHHHHHHQGRSRGHMSRIAIACREFLSESLPPWCLSCFRMVVELIVLVAHQCGEAVEAGGAVVYDSGSRLLSKAKNLHAMQAGAWYLLRRMHTTGVMLVGWAVDLMRQMSTSCLSFLSKAMLLKSMFFQGLLDRLGGNGGNRWWTAFLNSCAWKCTVVFLKKVQSLFWGSNPLTSSSTSESSSGVGRCHPGKELERLLGLAHIPEDELNPFVVLGVEENATDPELKKAYRQLAVQVHPDKNKHPRAGEAFKVLRAAWDIVSNPETYRQYQLKRMAETELSRSMNEFLTKLQDDLKEAMNTMMCTKCEGKHKRFEIERDPGEARYCAECKKHHSAEEGDLWAESSMLGLRITYFSFMDGKVYDITEWAACQRISITPDTHRVPYHISFGAKNSNSTRHRSPSEHYSGPHSPADLQDFFNRIFQGGPPSSMTANAGFFPSASRPHRPAGSGSNFFSSPPPQPGFFTPGGQWAESGEPRTDGSKPVRRRKKIRKPFQR</sequence>
<dbReference type="InterPro" id="IPR052317">
    <property type="entry name" value="Viral_replicn-host_int_reg"/>
</dbReference>
<dbReference type="RefSeq" id="XP_018580836.2">
    <property type="nucleotide sequence ID" value="XM_018725320.2"/>
</dbReference>
<dbReference type="SUPFAM" id="SSF46565">
    <property type="entry name" value="Chaperone J-domain"/>
    <property type="match status" value="1"/>
</dbReference>
<evidence type="ECO:0000259" key="2">
    <source>
        <dbReference type="PROSITE" id="PS50076"/>
    </source>
</evidence>
<accession>A0A8C9S3F8</accession>
<dbReference type="RefSeq" id="XP_018580837.2">
    <property type="nucleotide sequence ID" value="XM_018725321.2"/>
</dbReference>
<dbReference type="Gene3D" id="1.10.287.110">
    <property type="entry name" value="DnaJ domain"/>
    <property type="match status" value="1"/>
</dbReference>
<dbReference type="RefSeq" id="XP_029103475.1">
    <property type="nucleotide sequence ID" value="XM_029247642.1"/>
</dbReference>
<organism evidence="3 4">
    <name type="scientific">Scleropages formosus</name>
    <name type="common">Asian bonytongue</name>
    <name type="synonym">Osteoglossum formosum</name>
    <dbReference type="NCBI Taxonomy" id="113540"/>
    <lineage>
        <taxon>Eukaryota</taxon>
        <taxon>Metazoa</taxon>
        <taxon>Chordata</taxon>
        <taxon>Craniata</taxon>
        <taxon>Vertebrata</taxon>
        <taxon>Euteleostomi</taxon>
        <taxon>Actinopterygii</taxon>
        <taxon>Neopterygii</taxon>
        <taxon>Teleostei</taxon>
        <taxon>Osteoglossocephala</taxon>
        <taxon>Osteoglossomorpha</taxon>
        <taxon>Osteoglossiformes</taxon>
        <taxon>Osteoglossidae</taxon>
        <taxon>Scleropages</taxon>
    </lineage>
</organism>
<keyword evidence="4" id="KW-1185">Reference proteome</keyword>
<dbReference type="PANTHER" id="PTHR44665">
    <property type="entry name" value="DNAJ HOMOLOG SUBFAMILY C MEMBER 14"/>
    <property type="match status" value="1"/>
</dbReference>
<dbReference type="OrthoDB" id="1507364at2759"/>
<protein>
    <submittedName>
        <fullName evidence="3">DnaJ (Hsp40) homolog, subfamily C, member 14</fullName>
    </submittedName>
</protein>
<dbReference type="PROSITE" id="PS50076">
    <property type="entry name" value="DNAJ_2"/>
    <property type="match status" value="1"/>
</dbReference>
<feature type="domain" description="J" evidence="2">
    <location>
        <begin position="468"/>
        <end position="532"/>
    </location>
</feature>
<dbReference type="InterPro" id="IPR001623">
    <property type="entry name" value="DnaJ_domain"/>
</dbReference>
<dbReference type="InterPro" id="IPR036869">
    <property type="entry name" value="J_dom_sf"/>
</dbReference>
<evidence type="ECO:0000313" key="3">
    <source>
        <dbReference type="Ensembl" id="ENSSFOP00015027730.2"/>
    </source>
</evidence>
<reference evidence="3 4" key="1">
    <citation type="submission" date="2019-04" db="EMBL/GenBank/DDBJ databases">
        <authorList>
            <consortium name="Wellcome Sanger Institute Data Sharing"/>
        </authorList>
    </citation>
    <scope>NUCLEOTIDE SEQUENCE [LARGE SCALE GENOMIC DNA]</scope>
</reference>
<dbReference type="InterPro" id="IPR032843">
    <property type="entry name" value="Jiv"/>
</dbReference>
<feature type="compositionally biased region" description="Basic residues" evidence="1">
    <location>
        <begin position="741"/>
        <end position="754"/>
    </location>
</feature>
<dbReference type="AlphaFoldDB" id="A0A8C9S3F8"/>
<dbReference type="PANTHER" id="PTHR44665:SF1">
    <property type="entry name" value="DNAJ HOMOLOG SUBFAMILY C MEMBER 14"/>
    <property type="match status" value="1"/>
</dbReference>
<dbReference type="Ensembl" id="ENSSFOT00015028041.2">
    <property type="protein sequence ID" value="ENSSFOP00015027730.2"/>
    <property type="gene ID" value="ENSSFOG00015017809.2"/>
</dbReference>
<dbReference type="PRINTS" id="PR00625">
    <property type="entry name" value="JDOMAIN"/>
</dbReference>
<gene>
    <name evidence="3" type="primary">dnajc14</name>
</gene>
<feature type="compositionally biased region" description="Basic residues" evidence="1">
    <location>
        <begin position="251"/>
        <end position="273"/>
    </location>
</feature>
<reference evidence="3" key="2">
    <citation type="submission" date="2025-08" db="UniProtKB">
        <authorList>
            <consortium name="Ensembl"/>
        </authorList>
    </citation>
    <scope>IDENTIFICATION</scope>
</reference>
<dbReference type="Pfam" id="PF00226">
    <property type="entry name" value="DnaJ"/>
    <property type="match status" value="1"/>
</dbReference>
<feature type="region of interest" description="Disordered" evidence="1">
    <location>
        <begin position="149"/>
        <end position="273"/>
    </location>
</feature>
<proteinExistence type="predicted"/>
<dbReference type="GeneTree" id="ENSGT00940000155637"/>
<feature type="compositionally biased region" description="Basic and acidic residues" evidence="1">
    <location>
        <begin position="153"/>
        <end position="185"/>
    </location>
</feature>
<feature type="region of interest" description="Disordered" evidence="1">
    <location>
        <begin position="644"/>
        <end position="668"/>
    </location>
</feature>
<dbReference type="CDD" id="cd06257">
    <property type="entry name" value="DnaJ"/>
    <property type="match status" value="1"/>
</dbReference>
<feature type="compositionally biased region" description="Polar residues" evidence="1">
    <location>
        <begin position="228"/>
        <end position="249"/>
    </location>
</feature>
<feature type="compositionally biased region" description="Basic and acidic residues" evidence="1">
    <location>
        <begin position="193"/>
        <end position="207"/>
    </location>
</feature>
<evidence type="ECO:0000313" key="4">
    <source>
        <dbReference type="Proteomes" id="UP000694397"/>
    </source>
</evidence>
<name>A0A8C9S3F8_SCLFO</name>
<dbReference type="SMART" id="SM00271">
    <property type="entry name" value="DnaJ"/>
    <property type="match status" value="1"/>
</dbReference>
<evidence type="ECO:0000256" key="1">
    <source>
        <dbReference type="SAM" id="MobiDB-lite"/>
    </source>
</evidence>